<reference evidence="1" key="1">
    <citation type="submission" date="2014-09" db="EMBL/GenBank/DDBJ databases">
        <authorList>
            <person name="Magalhaes I.L.F."/>
            <person name="Oliveira U."/>
            <person name="Santos F.R."/>
            <person name="Vidigal T.H.D.A."/>
            <person name="Brescovit A.D."/>
            <person name="Santos A.J."/>
        </authorList>
    </citation>
    <scope>NUCLEOTIDE SEQUENCE</scope>
    <source>
        <tissue evidence="1">Shoot tissue taken approximately 20 cm above the soil surface</tissue>
    </source>
</reference>
<dbReference type="AlphaFoldDB" id="A0A0A8ZZA0"/>
<organism evidence="1">
    <name type="scientific">Arundo donax</name>
    <name type="common">Giant reed</name>
    <name type="synonym">Donax arundinaceus</name>
    <dbReference type="NCBI Taxonomy" id="35708"/>
    <lineage>
        <taxon>Eukaryota</taxon>
        <taxon>Viridiplantae</taxon>
        <taxon>Streptophyta</taxon>
        <taxon>Embryophyta</taxon>
        <taxon>Tracheophyta</taxon>
        <taxon>Spermatophyta</taxon>
        <taxon>Magnoliopsida</taxon>
        <taxon>Liliopsida</taxon>
        <taxon>Poales</taxon>
        <taxon>Poaceae</taxon>
        <taxon>PACMAD clade</taxon>
        <taxon>Arundinoideae</taxon>
        <taxon>Arundineae</taxon>
        <taxon>Arundo</taxon>
    </lineage>
</organism>
<name>A0A0A8ZZA0_ARUDO</name>
<protein>
    <submittedName>
        <fullName evidence="1">Uncharacterized protein</fullName>
    </submittedName>
</protein>
<evidence type="ECO:0000313" key="1">
    <source>
        <dbReference type="EMBL" id="JAD42080.1"/>
    </source>
</evidence>
<proteinExistence type="predicted"/>
<dbReference type="EMBL" id="GBRH01255815">
    <property type="protein sequence ID" value="JAD42080.1"/>
    <property type="molecule type" value="Transcribed_RNA"/>
</dbReference>
<reference evidence="1" key="2">
    <citation type="journal article" date="2015" name="Data Brief">
        <title>Shoot transcriptome of the giant reed, Arundo donax.</title>
        <authorList>
            <person name="Barrero R.A."/>
            <person name="Guerrero F.D."/>
            <person name="Moolhuijzen P."/>
            <person name="Goolsby J.A."/>
            <person name="Tidwell J."/>
            <person name="Bellgard S.E."/>
            <person name="Bellgard M.I."/>
        </authorList>
    </citation>
    <scope>NUCLEOTIDE SEQUENCE</scope>
    <source>
        <tissue evidence="1">Shoot tissue taken approximately 20 cm above the soil surface</tissue>
    </source>
</reference>
<accession>A0A0A8ZZA0</accession>
<sequence>MSLKNFLSNFYFVITVSAIVSHPKISILECEHFQIIK</sequence>